<dbReference type="AlphaFoldDB" id="A0AB39HKG1"/>
<feature type="domain" description="Helix-hairpin-helix DNA-binding motif class 1" evidence="1">
    <location>
        <begin position="64"/>
        <end position="83"/>
    </location>
</feature>
<organism evidence="2">
    <name type="scientific">Vibrio sp. HB236076</name>
    <dbReference type="NCBI Taxonomy" id="3232307"/>
    <lineage>
        <taxon>Bacteria</taxon>
        <taxon>Pseudomonadati</taxon>
        <taxon>Pseudomonadota</taxon>
        <taxon>Gammaproteobacteria</taxon>
        <taxon>Vibrionales</taxon>
        <taxon>Vibrionaceae</taxon>
        <taxon>Vibrio</taxon>
    </lineage>
</organism>
<reference evidence="2" key="1">
    <citation type="submission" date="2024-07" db="EMBL/GenBank/DDBJ databases">
        <title>Genome Analysis of a Potential Novel Vibrio Species Secreting pH- and Thermo-stable Alginate Lyase and its Application in Producing Alginate Oligosaccharides.</title>
        <authorList>
            <person name="Huang H."/>
            <person name="Bao K."/>
        </authorList>
    </citation>
    <scope>NUCLEOTIDE SEQUENCE</scope>
    <source>
        <strain evidence="2">HB236076</strain>
    </source>
</reference>
<dbReference type="GO" id="GO:0006281">
    <property type="term" value="P:DNA repair"/>
    <property type="evidence" value="ECO:0007669"/>
    <property type="project" value="InterPro"/>
</dbReference>
<dbReference type="InterPro" id="IPR010994">
    <property type="entry name" value="RuvA_2-like"/>
</dbReference>
<dbReference type="NCBIfam" id="TIGR00426">
    <property type="entry name" value="competence protein ComEA helix-hairpin-helix repeat region"/>
    <property type="match status" value="1"/>
</dbReference>
<dbReference type="InterPro" id="IPR051675">
    <property type="entry name" value="Endo/Exo/Phosphatase_dom_1"/>
</dbReference>
<gene>
    <name evidence="2" type="ORF">AB0763_09115</name>
</gene>
<dbReference type="EMBL" id="CP162601">
    <property type="protein sequence ID" value="XDK26363.1"/>
    <property type="molecule type" value="Genomic_DNA"/>
</dbReference>
<name>A0AB39HKG1_9VIBR</name>
<protein>
    <submittedName>
        <fullName evidence="2">ComEA family DNA-binding protein</fullName>
    </submittedName>
</protein>
<dbReference type="KEGG" id="vih:AB0763_09115"/>
<dbReference type="InterPro" id="IPR003583">
    <property type="entry name" value="Hlx-hairpin-Hlx_DNA-bd_motif"/>
</dbReference>
<dbReference type="GO" id="GO:0015628">
    <property type="term" value="P:protein secretion by the type II secretion system"/>
    <property type="evidence" value="ECO:0007669"/>
    <property type="project" value="TreeGrafter"/>
</dbReference>
<evidence type="ECO:0000259" key="1">
    <source>
        <dbReference type="SMART" id="SM00278"/>
    </source>
</evidence>
<dbReference type="GO" id="GO:0003677">
    <property type="term" value="F:DNA binding"/>
    <property type="evidence" value="ECO:0007669"/>
    <property type="project" value="UniProtKB-KW"/>
</dbReference>
<dbReference type="RefSeq" id="WP_306100522.1">
    <property type="nucleotide sequence ID" value="NZ_CP162601.1"/>
</dbReference>
<dbReference type="Gene3D" id="1.10.150.280">
    <property type="entry name" value="AF1531-like domain"/>
    <property type="match status" value="1"/>
</dbReference>
<dbReference type="SUPFAM" id="SSF47781">
    <property type="entry name" value="RuvA domain 2-like"/>
    <property type="match status" value="1"/>
</dbReference>
<dbReference type="PANTHER" id="PTHR21180">
    <property type="entry name" value="ENDONUCLEASE/EXONUCLEASE/PHOSPHATASE FAMILY DOMAIN-CONTAINING PROTEIN 1"/>
    <property type="match status" value="1"/>
</dbReference>
<dbReference type="SMART" id="SM00278">
    <property type="entry name" value="HhH1"/>
    <property type="match status" value="2"/>
</dbReference>
<dbReference type="PANTHER" id="PTHR21180:SF32">
    <property type="entry name" value="ENDONUCLEASE_EXONUCLEASE_PHOSPHATASE FAMILY DOMAIN-CONTAINING PROTEIN 1"/>
    <property type="match status" value="1"/>
</dbReference>
<dbReference type="InterPro" id="IPR004509">
    <property type="entry name" value="Competence_ComEA_HhH"/>
</dbReference>
<evidence type="ECO:0000313" key="2">
    <source>
        <dbReference type="EMBL" id="XDK26363.1"/>
    </source>
</evidence>
<sequence length="86" mass="9311">MVANTQVNPTINPVDKTLQGIEVTVNINQASTHELATLLTGVGEKKAQRIVDYRELNGPFTSVDSLTQVKGIGPALLAKNRQRITL</sequence>
<feature type="domain" description="Helix-hairpin-helix DNA-binding motif class 1" evidence="1">
    <location>
        <begin position="34"/>
        <end position="53"/>
    </location>
</feature>
<dbReference type="GO" id="GO:0015627">
    <property type="term" value="C:type II protein secretion system complex"/>
    <property type="evidence" value="ECO:0007669"/>
    <property type="project" value="TreeGrafter"/>
</dbReference>
<keyword evidence="2" id="KW-0238">DNA-binding</keyword>
<dbReference type="Pfam" id="PF12836">
    <property type="entry name" value="HHH_3"/>
    <property type="match status" value="1"/>
</dbReference>
<proteinExistence type="predicted"/>
<accession>A0AB39HKG1</accession>